<dbReference type="Gene3D" id="3.40.50.80">
    <property type="entry name" value="Nucleotide-binding domain of ferredoxin-NADP reductase (FNR) module"/>
    <property type="match status" value="1"/>
</dbReference>
<dbReference type="InterPro" id="IPR001433">
    <property type="entry name" value="OxRdtase_FAD/NAD-bd"/>
</dbReference>
<dbReference type="Proteomes" id="UP001501600">
    <property type="component" value="Unassembled WGS sequence"/>
</dbReference>
<evidence type="ECO:0000256" key="5">
    <source>
        <dbReference type="ARBA" id="ARBA00022827"/>
    </source>
</evidence>
<keyword evidence="15" id="KW-1185">Reference proteome</keyword>
<accession>A0ABP9SGM2</accession>
<evidence type="ECO:0000256" key="6">
    <source>
        <dbReference type="ARBA" id="ARBA00023002"/>
    </source>
</evidence>
<feature type="domain" description="FAD-binding FR-type" evidence="13">
    <location>
        <begin position="1"/>
        <end position="98"/>
    </location>
</feature>
<dbReference type="InterPro" id="IPR001041">
    <property type="entry name" value="2Fe-2S_ferredoxin-type"/>
</dbReference>
<dbReference type="PRINTS" id="PR00410">
    <property type="entry name" value="PHEHYDRXLASE"/>
</dbReference>
<keyword evidence="9" id="KW-0830">Ubiquinone</keyword>
<dbReference type="PANTHER" id="PTHR47354">
    <property type="entry name" value="NADH OXIDOREDUCTASE HCR"/>
    <property type="match status" value="1"/>
</dbReference>
<protein>
    <submittedName>
        <fullName evidence="14">Hybrid-cluster NAD(P)-dependent oxidoreductase</fullName>
    </submittedName>
</protein>
<keyword evidence="4" id="KW-0479">Metal-binding</keyword>
<dbReference type="Pfam" id="PF00970">
    <property type="entry name" value="FAD_binding_6"/>
    <property type="match status" value="1"/>
</dbReference>
<dbReference type="SUPFAM" id="SSF54292">
    <property type="entry name" value="2Fe-2S ferredoxin-like"/>
    <property type="match status" value="1"/>
</dbReference>
<evidence type="ECO:0000256" key="4">
    <source>
        <dbReference type="ARBA" id="ARBA00022723"/>
    </source>
</evidence>
<evidence type="ECO:0000313" key="14">
    <source>
        <dbReference type="EMBL" id="GAA5194793.1"/>
    </source>
</evidence>
<dbReference type="PROSITE" id="PS51384">
    <property type="entry name" value="FAD_FR"/>
    <property type="match status" value="1"/>
</dbReference>
<comment type="cofactor">
    <cofactor evidence="1">
        <name>FAD</name>
        <dbReference type="ChEBI" id="CHEBI:57692"/>
    </cofactor>
</comment>
<dbReference type="InterPro" id="IPR036010">
    <property type="entry name" value="2Fe-2S_ferredoxin-like_sf"/>
</dbReference>
<dbReference type="InterPro" id="IPR008333">
    <property type="entry name" value="Cbr1-like_FAD-bd_dom"/>
</dbReference>
<evidence type="ECO:0000313" key="15">
    <source>
        <dbReference type="Proteomes" id="UP001501600"/>
    </source>
</evidence>
<comment type="cofactor">
    <cofactor evidence="10">
        <name>[2Fe-2S] cluster</name>
        <dbReference type="ChEBI" id="CHEBI:190135"/>
    </cofactor>
</comment>
<dbReference type="Gene3D" id="3.10.20.30">
    <property type="match status" value="1"/>
</dbReference>
<dbReference type="EMBL" id="BAABLF010000030">
    <property type="protein sequence ID" value="GAA5194793.1"/>
    <property type="molecule type" value="Genomic_DNA"/>
</dbReference>
<proteinExistence type="inferred from homology"/>
<dbReference type="InterPro" id="IPR017938">
    <property type="entry name" value="Riboflavin_synthase-like_b-brl"/>
</dbReference>
<dbReference type="InterPro" id="IPR050415">
    <property type="entry name" value="MRET"/>
</dbReference>
<evidence type="ECO:0000256" key="3">
    <source>
        <dbReference type="ARBA" id="ARBA00022714"/>
    </source>
</evidence>
<keyword evidence="8" id="KW-0411">Iron-sulfur</keyword>
<evidence type="ECO:0000256" key="1">
    <source>
        <dbReference type="ARBA" id="ARBA00001974"/>
    </source>
</evidence>
<keyword evidence="3" id="KW-0001">2Fe-2S</keyword>
<dbReference type="PROSITE" id="PS00197">
    <property type="entry name" value="2FE2S_FER_1"/>
    <property type="match status" value="1"/>
</dbReference>
<evidence type="ECO:0000256" key="7">
    <source>
        <dbReference type="ARBA" id="ARBA00023004"/>
    </source>
</evidence>
<comment type="caution">
    <text evidence="14">The sequence shown here is derived from an EMBL/GenBank/DDBJ whole genome shotgun (WGS) entry which is preliminary data.</text>
</comment>
<organism evidence="14 15">
    <name type="scientific">Ferrimonas gelatinilytica</name>
    <dbReference type="NCBI Taxonomy" id="1255257"/>
    <lineage>
        <taxon>Bacteria</taxon>
        <taxon>Pseudomonadati</taxon>
        <taxon>Pseudomonadota</taxon>
        <taxon>Gammaproteobacteria</taxon>
        <taxon>Alteromonadales</taxon>
        <taxon>Ferrimonadaceae</taxon>
        <taxon>Ferrimonas</taxon>
    </lineage>
</organism>
<dbReference type="PROSITE" id="PS51085">
    <property type="entry name" value="2FE2S_FER_2"/>
    <property type="match status" value="1"/>
</dbReference>
<evidence type="ECO:0000256" key="11">
    <source>
        <dbReference type="ARBA" id="ARBA00061434"/>
    </source>
</evidence>
<dbReference type="InterPro" id="IPR006058">
    <property type="entry name" value="2Fe2S_fd_BS"/>
</dbReference>
<keyword evidence="2" id="KW-0285">Flavoprotein</keyword>
<reference evidence="15" key="1">
    <citation type="journal article" date="2019" name="Int. J. Syst. Evol. Microbiol.">
        <title>The Global Catalogue of Microorganisms (GCM) 10K type strain sequencing project: providing services to taxonomists for standard genome sequencing and annotation.</title>
        <authorList>
            <consortium name="The Broad Institute Genomics Platform"/>
            <consortium name="The Broad Institute Genome Sequencing Center for Infectious Disease"/>
            <person name="Wu L."/>
            <person name="Ma J."/>
        </authorList>
    </citation>
    <scope>NUCLEOTIDE SEQUENCE [LARGE SCALE GENOMIC DNA]</scope>
    <source>
        <strain evidence="15">JCM 18720</strain>
    </source>
</reference>
<dbReference type="RefSeq" id="WP_345317853.1">
    <property type="nucleotide sequence ID" value="NZ_BAABLF010000030.1"/>
</dbReference>
<keyword evidence="5" id="KW-0274">FAD</keyword>
<evidence type="ECO:0000256" key="2">
    <source>
        <dbReference type="ARBA" id="ARBA00022630"/>
    </source>
</evidence>
<dbReference type="Pfam" id="PF00175">
    <property type="entry name" value="NAD_binding_1"/>
    <property type="match status" value="1"/>
</dbReference>
<evidence type="ECO:0000256" key="10">
    <source>
        <dbReference type="ARBA" id="ARBA00034078"/>
    </source>
</evidence>
<sequence length="318" mass="34252">MQLTCVGVESQTADVSRFTFLADRPLAFIPGQFLSLQVPIEDRTSVRAYSISSIPSDARVQLTIKRVEGGRVSNFLLDNLKMGQSLQALPPAGEFNSELAGDQPWLLLGAGCGVTPLFSMLRDRLQRQPDADICLLFSVRGEADKIFASELEHLAKHHRNFRLHWLLSGEGVRLDSDNLARFVPDVAQRSVMICGPESYMVTAKQLASEQGALRVHCEAFHAPVHSEEAAGGGHTLSVDGVELPILPGQTVLESLEAGGIPIFAACRAGVCGSCKCQGEKSKIRSSSTLGLTEAEIDQGIFLACSSTVTADMTVELND</sequence>
<evidence type="ECO:0000259" key="12">
    <source>
        <dbReference type="PROSITE" id="PS51085"/>
    </source>
</evidence>
<evidence type="ECO:0000256" key="9">
    <source>
        <dbReference type="ARBA" id="ARBA00023075"/>
    </source>
</evidence>
<dbReference type="SUPFAM" id="SSF63380">
    <property type="entry name" value="Riboflavin synthase domain-like"/>
    <property type="match status" value="1"/>
</dbReference>
<keyword evidence="7" id="KW-0408">Iron</keyword>
<dbReference type="InterPro" id="IPR017927">
    <property type="entry name" value="FAD-bd_FR_type"/>
</dbReference>
<dbReference type="SUPFAM" id="SSF52343">
    <property type="entry name" value="Ferredoxin reductase-like, C-terminal NADP-linked domain"/>
    <property type="match status" value="1"/>
</dbReference>
<keyword evidence="6" id="KW-0560">Oxidoreductase</keyword>
<dbReference type="Pfam" id="PF00111">
    <property type="entry name" value="Fer2"/>
    <property type="match status" value="1"/>
</dbReference>
<dbReference type="PRINTS" id="PR00371">
    <property type="entry name" value="FPNCR"/>
</dbReference>
<name>A0ABP9SGM2_9GAMM</name>
<dbReference type="InterPro" id="IPR012675">
    <property type="entry name" value="Beta-grasp_dom_sf"/>
</dbReference>
<dbReference type="Gene3D" id="2.40.30.10">
    <property type="entry name" value="Translation factors"/>
    <property type="match status" value="1"/>
</dbReference>
<feature type="domain" description="2Fe-2S ferredoxin-type" evidence="12">
    <location>
        <begin position="234"/>
        <end position="318"/>
    </location>
</feature>
<dbReference type="PANTHER" id="PTHR47354:SF6">
    <property type="entry name" value="NADH OXIDOREDUCTASE HCR"/>
    <property type="match status" value="1"/>
</dbReference>
<dbReference type="InterPro" id="IPR039261">
    <property type="entry name" value="FNR_nucleotide-bd"/>
</dbReference>
<comment type="similarity">
    <text evidence="11">In the N-terminal section; belongs to the FAD-binding oxidoreductase type 6 family.</text>
</comment>
<evidence type="ECO:0000256" key="8">
    <source>
        <dbReference type="ARBA" id="ARBA00023014"/>
    </source>
</evidence>
<gene>
    <name evidence="14" type="ORF">GCM10025772_28570</name>
</gene>
<dbReference type="CDD" id="cd00207">
    <property type="entry name" value="fer2"/>
    <property type="match status" value="1"/>
</dbReference>
<dbReference type="InterPro" id="IPR001709">
    <property type="entry name" value="Flavoprot_Pyr_Nucl_cyt_Rdtase"/>
</dbReference>
<evidence type="ECO:0000259" key="13">
    <source>
        <dbReference type="PROSITE" id="PS51384"/>
    </source>
</evidence>